<dbReference type="PANTHER" id="PTHR36766:SF40">
    <property type="entry name" value="DISEASE RESISTANCE PROTEIN RGA3"/>
    <property type="match status" value="1"/>
</dbReference>
<evidence type="ECO:0000256" key="1">
    <source>
        <dbReference type="ARBA" id="ARBA00022821"/>
    </source>
</evidence>
<keyword evidence="1" id="KW-0611">Plant defense</keyword>
<dbReference type="SUPFAM" id="SSF52058">
    <property type="entry name" value="L domain-like"/>
    <property type="match status" value="1"/>
</dbReference>
<dbReference type="Pfam" id="PF23247">
    <property type="entry name" value="LRR_RPS2"/>
    <property type="match status" value="1"/>
</dbReference>
<dbReference type="InterPro" id="IPR057135">
    <property type="entry name" value="At4g27190-like_LRR"/>
</dbReference>
<dbReference type="EMBL" id="BJWL01000308">
    <property type="protein sequence ID" value="GFS38329.1"/>
    <property type="molecule type" value="Genomic_DNA"/>
</dbReference>
<name>A0A7J0DMB9_9ERIC</name>
<dbReference type="OrthoDB" id="25838at2759"/>
<protein>
    <recommendedName>
        <fullName evidence="2">Disease resistance protein At4g27190-like leucine-rich repeats domain-containing protein</fullName>
    </recommendedName>
</protein>
<accession>A0A7J0DMB9</accession>
<keyword evidence="4" id="KW-1185">Reference proteome</keyword>
<dbReference type="InterPro" id="IPR032675">
    <property type="entry name" value="LRR_dom_sf"/>
</dbReference>
<evidence type="ECO:0000259" key="2">
    <source>
        <dbReference type="Pfam" id="PF23247"/>
    </source>
</evidence>
<dbReference type="Proteomes" id="UP000585474">
    <property type="component" value="Unassembled WGS sequence"/>
</dbReference>
<organism evidence="3 4">
    <name type="scientific">Actinidia rufa</name>
    <dbReference type="NCBI Taxonomy" id="165716"/>
    <lineage>
        <taxon>Eukaryota</taxon>
        <taxon>Viridiplantae</taxon>
        <taxon>Streptophyta</taxon>
        <taxon>Embryophyta</taxon>
        <taxon>Tracheophyta</taxon>
        <taxon>Spermatophyta</taxon>
        <taxon>Magnoliopsida</taxon>
        <taxon>eudicotyledons</taxon>
        <taxon>Gunneridae</taxon>
        <taxon>Pentapetalae</taxon>
        <taxon>asterids</taxon>
        <taxon>Ericales</taxon>
        <taxon>Actinidiaceae</taxon>
        <taxon>Actinidia</taxon>
    </lineage>
</organism>
<reference evidence="4" key="1">
    <citation type="submission" date="2019-07" db="EMBL/GenBank/DDBJ databases">
        <title>De Novo Assembly of kiwifruit Actinidia rufa.</title>
        <authorList>
            <person name="Sugita-Konishi S."/>
            <person name="Sato K."/>
            <person name="Mori E."/>
            <person name="Abe Y."/>
            <person name="Kisaki G."/>
            <person name="Hamano K."/>
            <person name="Suezawa K."/>
            <person name="Otani M."/>
            <person name="Fukuda T."/>
            <person name="Manabe T."/>
            <person name="Gomi K."/>
            <person name="Tabuchi M."/>
            <person name="Akimitsu K."/>
            <person name="Kataoka I."/>
        </authorList>
    </citation>
    <scope>NUCLEOTIDE SEQUENCE [LARGE SCALE GENOMIC DNA]</scope>
    <source>
        <strain evidence="4">cv. Fuchu</strain>
    </source>
</reference>
<sequence>MAAVGEIALGAFLQVVFDKSASHAMLYFFRRESIRTQDITYDLDDLLDEFSTEALRYELIEKSQSSTSKIRAHLSLLLCAPIQAMPFLIPRSPRNLRIENCPKLLLDVPNLVLPSITTISMEAVTCPSLPLLLEKRNKLELSSLKYFYIRGVSISDSLRDQSVADEVEFANGLRGVESLEIIHCNELMTLWQNVVTLDHCLPALRSLLIKRCPQFVSLFEEEDKKERQEQQQQMEGPSFMMRLESLKLQDCEKLEKLPRWLHTLPFLGELQINSCPSLVSFPEKGFPSTLRKLEISGCGALESLPEWMTHTNYNLEVLKVVDCPVLKYIISPRGGLPPSLKHLAISSCDNAGVTGSRGGGPASSKRSVLTDSPLLKNSLSIPNFEKEEEVELSVFPMEGMSLPTSLTELTFVEIPDIWRLYVPREFQKLTSLQVLRISECPRLASVPKEELPPSLQQLDNRILC</sequence>
<dbReference type="GO" id="GO:0006952">
    <property type="term" value="P:defense response"/>
    <property type="evidence" value="ECO:0007669"/>
    <property type="project" value="UniProtKB-KW"/>
</dbReference>
<dbReference type="Gene3D" id="3.80.10.10">
    <property type="entry name" value="Ribonuclease Inhibitor"/>
    <property type="match status" value="1"/>
</dbReference>
<dbReference type="PANTHER" id="PTHR36766">
    <property type="entry name" value="PLANT BROAD-SPECTRUM MILDEW RESISTANCE PROTEIN RPW8"/>
    <property type="match status" value="1"/>
</dbReference>
<dbReference type="AlphaFoldDB" id="A0A7J0DMB9"/>
<evidence type="ECO:0000313" key="3">
    <source>
        <dbReference type="EMBL" id="GFS38329.1"/>
    </source>
</evidence>
<gene>
    <name evidence="3" type="ORF">Acr_00g0056840</name>
</gene>
<evidence type="ECO:0000313" key="4">
    <source>
        <dbReference type="Proteomes" id="UP000585474"/>
    </source>
</evidence>
<comment type="caution">
    <text evidence="3">The sequence shown here is derived from an EMBL/GenBank/DDBJ whole genome shotgun (WGS) entry which is preliminary data.</text>
</comment>
<proteinExistence type="predicted"/>
<feature type="domain" description="Disease resistance protein At4g27190-like leucine-rich repeats" evidence="2">
    <location>
        <begin position="161"/>
        <end position="280"/>
    </location>
</feature>